<keyword evidence="2" id="KW-1185">Reference proteome</keyword>
<proteinExistence type="predicted"/>
<dbReference type="EMBL" id="JAVFWL010000002">
    <property type="protein sequence ID" value="KAK6738593.1"/>
    <property type="molecule type" value="Genomic_DNA"/>
</dbReference>
<evidence type="ECO:0000313" key="1">
    <source>
        <dbReference type="EMBL" id="KAK6738593.1"/>
    </source>
</evidence>
<name>A0ABR1CLP4_NECAM</name>
<gene>
    <name evidence="1" type="primary">Necator_chrII.g8398</name>
    <name evidence="1" type="ORF">RB195_020604</name>
</gene>
<organism evidence="1 2">
    <name type="scientific">Necator americanus</name>
    <name type="common">Human hookworm</name>
    <dbReference type="NCBI Taxonomy" id="51031"/>
    <lineage>
        <taxon>Eukaryota</taxon>
        <taxon>Metazoa</taxon>
        <taxon>Ecdysozoa</taxon>
        <taxon>Nematoda</taxon>
        <taxon>Chromadorea</taxon>
        <taxon>Rhabditida</taxon>
        <taxon>Rhabditina</taxon>
        <taxon>Rhabditomorpha</taxon>
        <taxon>Strongyloidea</taxon>
        <taxon>Ancylostomatidae</taxon>
        <taxon>Bunostominae</taxon>
        <taxon>Necator</taxon>
    </lineage>
</organism>
<protein>
    <submittedName>
        <fullName evidence="1">Uncharacterized protein</fullName>
    </submittedName>
</protein>
<dbReference type="Proteomes" id="UP001303046">
    <property type="component" value="Unassembled WGS sequence"/>
</dbReference>
<reference evidence="1 2" key="1">
    <citation type="submission" date="2023-08" db="EMBL/GenBank/DDBJ databases">
        <title>A Necator americanus chromosomal reference genome.</title>
        <authorList>
            <person name="Ilik V."/>
            <person name="Petrzelkova K.J."/>
            <person name="Pardy F."/>
            <person name="Fuh T."/>
            <person name="Niatou-Singa F.S."/>
            <person name="Gouil Q."/>
            <person name="Baker L."/>
            <person name="Ritchie M.E."/>
            <person name="Jex A.R."/>
            <person name="Gazzola D."/>
            <person name="Li H."/>
            <person name="Toshio Fujiwara R."/>
            <person name="Zhan B."/>
            <person name="Aroian R.V."/>
            <person name="Pafco B."/>
            <person name="Schwarz E.M."/>
        </authorList>
    </citation>
    <scope>NUCLEOTIDE SEQUENCE [LARGE SCALE GENOMIC DNA]</scope>
    <source>
        <strain evidence="1 2">Aroian</strain>
        <tissue evidence="1">Whole animal</tissue>
    </source>
</reference>
<sequence>MGCCKSSELIDVDVSLPPQTSKVVQAVALEAVRWSVAATSDPGLLLGPLVAAAVRDGPSSIQTASCTAPLRAQPLAQLHRASSRLDPTI</sequence>
<evidence type="ECO:0000313" key="2">
    <source>
        <dbReference type="Proteomes" id="UP001303046"/>
    </source>
</evidence>
<accession>A0ABR1CLP4</accession>
<comment type="caution">
    <text evidence="1">The sequence shown here is derived from an EMBL/GenBank/DDBJ whole genome shotgun (WGS) entry which is preliminary data.</text>
</comment>